<feature type="compositionally biased region" description="Basic and acidic residues" evidence="2">
    <location>
        <begin position="1376"/>
        <end position="1393"/>
    </location>
</feature>
<dbReference type="GO" id="GO:0005737">
    <property type="term" value="C:cytoplasm"/>
    <property type="evidence" value="ECO:0007669"/>
    <property type="project" value="TreeGrafter"/>
</dbReference>
<dbReference type="SMART" id="SM00027">
    <property type="entry name" value="EH"/>
    <property type="match status" value="3"/>
</dbReference>
<feature type="compositionally biased region" description="Basic and acidic residues" evidence="2">
    <location>
        <begin position="900"/>
        <end position="925"/>
    </location>
</feature>
<feature type="coiled-coil region" evidence="1">
    <location>
        <begin position="513"/>
        <end position="561"/>
    </location>
</feature>
<dbReference type="CDD" id="cd00052">
    <property type="entry name" value="EH"/>
    <property type="match status" value="3"/>
</dbReference>
<evidence type="ECO:0000259" key="3">
    <source>
        <dbReference type="PROSITE" id="PS50030"/>
    </source>
</evidence>
<feature type="region of interest" description="Disordered" evidence="2">
    <location>
        <begin position="1154"/>
        <end position="1456"/>
    </location>
</feature>
<dbReference type="Pfam" id="PF12763">
    <property type="entry name" value="EH"/>
    <property type="match status" value="3"/>
</dbReference>
<feature type="domain" description="EF-hand" evidence="5">
    <location>
        <begin position="321"/>
        <end position="356"/>
    </location>
</feature>
<reference evidence="6" key="2">
    <citation type="submission" date="2023-02" db="EMBL/GenBank/DDBJ databases">
        <authorList>
            <consortium name="DOE Joint Genome Institute"/>
            <person name="Mondo S.J."/>
            <person name="Chang Y."/>
            <person name="Wang Y."/>
            <person name="Ahrendt S."/>
            <person name="Andreopoulos W."/>
            <person name="Barry K."/>
            <person name="Beard J."/>
            <person name="Benny G.L."/>
            <person name="Blankenship S."/>
            <person name="Bonito G."/>
            <person name="Cuomo C."/>
            <person name="Desiro A."/>
            <person name="Gervers K.A."/>
            <person name="Hundley H."/>
            <person name="Kuo A."/>
            <person name="LaButti K."/>
            <person name="Lang B.F."/>
            <person name="Lipzen A."/>
            <person name="O'Donnell K."/>
            <person name="Pangilinan J."/>
            <person name="Reynolds N."/>
            <person name="Sandor L."/>
            <person name="Smith M.W."/>
            <person name="Tsang A."/>
            <person name="Grigoriev I.V."/>
            <person name="Stajich J.E."/>
            <person name="Spatafora J.W."/>
        </authorList>
    </citation>
    <scope>NUCLEOTIDE SEQUENCE</scope>
    <source>
        <strain evidence="6">RSA 2281</strain>
    </source>
</reference>
<evidence type="ECO:0000256" key="1">
    <source>
        <dbReference type="SAM" id="Coils"/>
    </source>
</evidence>
<evidence type="ECO:0000313" key="6">
    <source>
        <dbReference type="EMBL" id="KAI9255689.1"/>
    </source>
</evidence>
<feature type="compositionally biased region" description="Basic and acidic residues" evidence="2">
    <location>
        <begin position="1342"/>
        <end position="1356"/>
    </location>
</feature>
<dbReference type="Proteomes" id="UP001209540">
    <property type="component" value="Unassembled WGS sequence"/>
</dbReference>
<dbReference type="SUPFAM" id="SSF47473">
    <property type="entry name" value="EF-hand"/>
    <property type="match status" value="3"/>
</dbReference>
<dbReference type="Gene3D" id="1.10.8.10">
    <property type="entry name" value="DNA helicase RuvA subunit, C-terminal domain"/>
    <property type="match status" value="1"/>
</dbReference>
<feature type="compositionally biased region" description="Polar residues" evidence="2">
    <location>
        <begin position="1263"/>
        <end position="1274"/>
    </location>
</feature>
<feature type="domain" description="EH" evidence="4">
    <location>
        <begin position="13"/>
        <end position="102"/>
    </location>
</feature>
<dbReference type="GO" id="GO:0016197">
    <property type="term" value="P:endosomal transport"/>
    <property type="evidence" value="ECO:0007669"/>
    <property type="project" value="TreeGrafter"/>
</dbReference>
<feature type="compositionally biased region" description="Polar residues" evidence="2">
    <location>
        <begin position="1090"/>
        <end position="1104"/>
    </location>
</feature>
<dbReference type="SUPFAM" id="SSF46934">
    <property type="entry name" value="UBA-like"/>
    <property type="match status" value="1"/>
</dbReference>
<dbReference type="InterPro" id="IPR002048">
    <property type="entry name" value="EF_hand_dom"/>
</dbReference>
<dbReference type="GO" id="GO:0006897">
    <property type="term" value="P:endocytosis"/>
    <property type="evidence" value="ECO:0007669"/>
    <property type="project" value="TreeGrafter"/>
</dbReference>
<reference evidence="6" key="1">
    <citation type="journal article" date="2022" name="IScience">
        <title>Evolution of zygomycete secretomes and the origins of terrestrial fungal ecologies.</title>
        <authorList>
            <person name="Chang Y."/>
            <person name="Wang Y."/>
            <person name="Mondo S."/>
            <person name="Ahrendt S."/>
            <person name="Andreopoulos W."/>
            <person name="Barry K."/>
            <person name="Beard J."/>
            <person name="Benny G.L."/>
            <person name="Blankenship S."/>
            <person name="Bonito G."/>
            <person name="Cuomo C."/>
            <person name="Desiro A."/>
            <person name="Gervers K.A."/>
            <person name="Hundley H."/>
            <person name="Kuo A."/>
            <person name="LaButti K."/>
            <person name="Lang B.F."/>
            <person name="Lipzen A."/>
            <person name="O'Donnell K."/>
            <person name="Pangilinan J."/>
            <person name="Reynolds N."/>
            <person name="Sandor L."/>
            <person name="Smith M.E."/>
            <person name="Tsang A."/>
            <person name="Grigoriev I.V."/>
            <person name="Stajich J.E."/>
            <person name="Spatafora J.W."/>
        </authorList>
    </citation>
    <scope>NUCLEOTIDE SEQUENCE</scope>
    <source>
        <strain evidence="6">RSA 2281</strain>
    </source>
</reference>
<feature type="compositionally biased region" description="Basic and acidic residues" evidence="2">
    <location>
        <begin position="798"/>
        <end position="808"/>
    </location>
</feature>
<feature type="compositionally biased region" description="Low complexity" evidence="2">
    <location>
        <begin position="1581"/>
        <end position="1594"/>
    </location>
</feature>
<feature type="compositionally biased region" description="Polar residues" evidence="2">
    <location>
        <begin position="597"/>
        <end position="606"/>
    </location>
</feature>
<feature type="compositionally biased region" description="Basic and acidic residues" evidence="2">
    <location>
        <begin position="1292"/>
        <end position="1309"/>
    </location>
</feature>
<dbReference type="PANTHER" id="PTHR11216">
    <property type="entry name" value="EH DOMAIN"/>
    <property type="match status" value="1"/>
</dbReference>
<feature type="domain" description="EH" evidence="4">
    <location>
        <begin position="288"/>
        <end position="377"/>
    </location>
</feature>
<feature type="compositionally biased region" description="Basic and acidic residues" evidence="2">
    <location>
        <begin position="982"/>
        <end position="1000"/>
    </location>
</feature>
<dbReference type="InterPro" id="IPR009060">
    <property type="entry name" value="UBA-like_sf"/>
</dbReference>
<evidence type="ECO:0000259" key="4">
    <source>
        <dbReference type="PROSITE" id="PS50031"/>
    </source>
</evidence>
<feature type="compositionally biased region" description="Basic and acidic residues" evidence="2">
    <location>
        <begin position="1107"/>
        <end position="1136"/>
    </location>
</feature>
<protein>
    <submittedName>
        <fullName evidence="6">Uncharacterized protein</fullName>
    </submittedName>
</protein>
<accession>A0AAD5PBE3</accession>
<dbReference type="EMBL" id="JAIXMP010000022">
    <property type="protein sequence ID" value="KAI9255689.1"/>
    <property type="molecule type" value="Genomic_DNA"/>
</dbReference>
<evidence type="ECO:0000256" key="2">
    <source>
        <dbReference type="SAM" id="MobiDB-lite"/>
    </source>
</evidence>
<dbReference type="PANTHER" id="PTHR11216:SF170">
    <property type="entry name" value="DYNAMIN ASSOCIATED PROTEIN 160, ISOFORM D"/>
    <property type="match status" value="1"/>
</dbReference>
<dbReference type="SMART" id="SM00054">
    <property type="entry name" value="EFh"/>
    <property type="match status" value="2"/>
</dbReference>
<sequence length="1679" mass="183037">MSSNWESKLTPQEVHAYGQFFSAANGGKAAVVNGLEAVTFFARSGIPNEILSDIWETADRDNLGYLTPETFSIALKLIACAQHGHEVSEPILSTVVPLPQFDGFNPNAMSPTNSGNDIITPVEREKYLGIFRAHQPVQGVLDAEKARNIFNKSKLPDEYLAQIWNLADLRNAGNLNQTEFIIAMHYIAKLMDRSITVLPVQLPAKIYGSASGSIQSSPVLRRTSMSPAALVQQRQFTGSSISSIAPLPRPQRSQTESIESLGSIAFSVSNNNTMPTTSTSVWDVTPQAKMQSDIFFNQIDVKRTGAIQGNEAVEFFKKSRLPDTELARVWDLADMEQNGQLTPDEFAVAMYLIQNRIAGKPLPNVLPKSLIPPSKAATSNRVTSPHQPIFQSPPSMTSAAATATITLNNTDSSSKIKAPSVPQEDLLGDFGDNEELTKETNAVNQLQYQIKNVKLTAAQVKSQKENVSNSLEQSRQKKQNIEAKTAEIFDAQKAEEERLVKLQDVIKSEESGWNQIQQEHDAAQKQLDEIQQEVVKTRRTLEQGRADSENLRHRVHDVQEETAGLISQLEKLRIYVNKTATEAAAATNITTTNDSALTNNEPSTKLTFDDVFSPSTSVTSPTVSMTPKVNDDFDAIFAPQPTTAEKRQPPPPPPPSRRTTSVRRREVPQTTKKTRAPPPPPPPAIIATSTAVAAGTNAAIHESDGSEFESTTTSGSESSENETESLQVETAPETPSLPSEAVVPLESEESYSENKDGDQASKTLENTPAEESISKTAPKNDTVPDTPAINEQAWSLDKTVESDTKEGEISVLDNGEVIENKKSETKEFDAKEEDDSVLSKEEPENEEDKVNEPDTKEVLDTASSEKVITEHEDKQQPSNEPVESKESLVVDSNAEEVQAEEQKQEKREIKAESAEEEATSDKTSKETTSTTTTTLSDDLPNVTNASESSITGAPETLQPGDIDNSVSGQEKEPAAQEIAVEPPKEEDRVTSKILADKITSEIEESVSTASVSNQVNSEEIQLEKPLEQNHEELNNESPASPEGGVMASQESLQNQEEKNVPIVSPESPQDDISGEDISANEAPSKLLGSTGASETNLGASTESFVSVDEHPKEVGQGTESEKIDADVKEESAREESNACDELDTVVATAVSTITAATVAAPVIEGTTTTSASKEDNQESSNDTISAKQNQEQIDEATVSKEKEEETIDNEQQEVVESIEQEQQDARDKIKEKDTESGADDEFMSVDGDDTNIQEEKEQKTVENDSINTNNTNMQDNKEEKPIDEQTEPSANHSKEEKEMKALQVDKERAQATTLSSKDTKEEGGATGATNDAYSDGGNDSVTSDKEDRLKGENSTHDDDETPSTIANSESLIMNNDPKEHVEKESLSAHKNETEQGTPTHDIVINEEEEQENPTHEDFDAVFMERPTDKERTSSDGGGESFEIISSTASPNENQQIHPATDEFDTAFASGLQDAKVINDSSFFNQEDFDAAFAEDLSDAKVVQNDDNSNDEKGATITRGNKLSWASNFGGFNFDDDFDTKKHDEWDSIFGGDDGKVGGTEHVGFQDAFSAPSFESDQDHFNNTTNDNNNSNPFEAATTTTALSTEAPSLSAAAAAPTTVEENNNNRVNQQEKGIPNTGNSNLDQLVIMGFDRDLAKEALDRYDQDLEKATNFLLDLAAK</sequence>
<feature type="compositionally biased region" description="Low complexity" evidence="2">
    <location>
        <begin position="708"/>
        <end position="718"/>
    </location>
</feature>
<evidence type="ECO:0000259" key="5">
    <source>
        <dbReference type="PROSITE" id="PS50222"/>
    </source>
</evidence>
<feature type="compositionally biased region" description="Basic and acidic residues" evidence="2">
    <location>
        <begin position="837"/>
        <end position="859"/>
    </location>
</feature>
<dbReference type="GO" id="GO:0005886">
    <property type="term" value="C:plasma membrane"/>
    <property type="evidence" value="ECO:0007669"/>
    <property type="project" value="TreeGrafter"/>
</dbReference>
<dbReference type="PROSITE" id="PS50222">
    <property type="entry name" value="EF_HAND_2"/>
    <property type="match status" value="1"/>
</dbReference>
<feature type="region of interest" description="Disordered" evidence="2">
    <location>
        <begin position="593"/>
        <end position="1139"/>
    </location>
</feature>
<dbReference type="InterPro" id="IPR015940">
    <property type="entry name" value="UBA"/>
</dbReference>
<gene>
    <name evidence="6" type="ORF">BDA99DRAFT_539835</name>
</gene>
<feature type="compositionally biased region" description="Polar residues" evidence="2">
    <location>
        <begin position="1005"/>
        <end position="1019"/>
    </location>
</feature>
<dbReference type="Gene3D" id="1.10.238.10">
    <property type="entry name" value="EF-hand"/>
    <property type="match status" value="3"/>
</dbReference>
<dbReference type="Pfam" id="PF00627">
    <property type="entry name" value="UBA"/>
    <property type="match status" value="1"/>
</dbReference>
<comment type="caution">
    <text evidence="6">The sequence shown here is derived from an EMBL/GenBank/DDBJ whole genome shotgun (WGS) entry which is preliminary data.</text>
</comment>
<feature type="compositionally biased region" description="Acidic residues" evidence="2">
    <location>
        <begin position="1236"/>
        <end position="1252"/>
    </location>
</feature>
<dbReference type="GO" id="GO:0005509">
    <property type="term" value="F:calcium ion binding"/>
    <property type="evidence" value="ECO:0007669"/>
    <property type="project" value="InterPro"/>
</dbReference>
<feature type="compositionally biased region" description="Low complexity" evidence="2">
    <location>
        <begin position="611"/>
        <end position="628"/>
    </location>
</feature>
<keyword evidence="7" id="KW-1185">Reference proteome</keyword>
<name>A0AAD5PBE3_9FUNG</name>
<evidence type="ECO:0000313" key="7">
    <source>
        <dbReference type="Proteomes" id="UP001209540"/>
    </source>
</evidence>
<dbReference type="PROSITE" id="PS50031">
    <property type="entry name" value="EH"/>
    <property type="match status" value="3"/>
</dbReference>
<feature type="compositionally biased region" description="Basic and acidic residues" evidence="2">
    <location>
        <begin position="1021"/>
        <end position="1033"/>
    </location>
</feature>
<feature type="compositionally biased region" description="Basic and acidic residues" evidence="2">
    <location>
        <begin position="818"/>
        <end position="829"/>
    </location>
</feature>
<feature type="compositionally biased region" description="Low complexity" evidence="2">
    <location>
        <begin position="926"/>
        <end position="939"/>
    </location>
</feature>
<dbReference type="PROSITE" id="PS50030">
    <property type="entry name" value="UBA"/>
    <property type="match status" value="1"/>
</dbReference>
<feature type="domain" description="UBA" evidence="3">
    <location>
        <begin position="1628"/>
        <end position="1676"/>
    </location>
</feature>
<feature type="compositionally biased region" description="Basic and acidic residues" evidence="2">
    <location>
        <begin position="1223"/>
        <end position="1235"/>
    </location>
</feature>
<feature type="compositionally biased region" description="Polar residues" evidence="2">
    <location>
        <begin position="941"/>
        <end position="951"/>
    </location>
</feature>
<feature type="compositionally biased region" description="Polar residues" evidence="2">
    <location>
        <begin position="1327"/>
        <end position="1341"/>
    </location>
</feature>
<feature type="compositionally biased region" description="Polar residues" evidence="2">
    <location>
        <begin position="1362"/>
        <end position="1373"/>
    </location>
</feature>
<feature type="coiled-coil region" evidence="1">
    <location>
        <begin position="457"/>
        <end position="484"/>
    </location>
</feature>
<feature type="region of interest" description="Disordered" evidence="2">
    <location>
        <begin position="1571"/>
        <end position="1594"/>
    </location>
</feature>
<proteinExistence type="predicted"/>
<feature type="domain" description="EH" evidence="4">
    <location>
        <begin position="123"/>
        <end position="213"/>
    </location>
</feature>
<organism evidence="6 7">
    <name type="scientific">Phascolomyces articulosus</name>
    <dbReference type="NCBI Taxonomy" id="60185"/>
    <lineage>
        <taxon>Eukaryota</taxon>
        <taxon>Fungi</taxon>
        <taxon>Fungi incertae sedis</taxon>
        <taxon>Mucoromycota</taxon>
        <taxon>Mucoromycotina</taxon>
        <taxon>Mucoromycetes</taxon>
        <taxon>Mucorales</taxon>
        <taxon>Lichtheimiaceae</taxon>
        <taxon>Phascolomyces</taxon>
    </lineage>
</organism>
<dbReference type="SMART" id="SM00165">
    <property type="entry name" value="UBA"/>
    <property type="match status" value="1"/>
</dbReference>
<feature type="compositionally biased region" description="Polar residues" evidence="2">
    <location>
        <begin position="1443"/>
        <end position="1456"/>
    </location>
</feature>
<feature type="compositionally biased region" description="Low complexity" evidence="2">
    <location>
        <begin position="685"/>
        <end position="696"/>
    </location>
</feature>
<feature type="compositionally biased region" description="Polar residues" evidence="2">
    <location>
        <begin position="1178"/>
        <end position="1191"/>
    </location>
</feature>
<dbReference type="InterPro" id="IPR000261">
    <property type="entry name" value="EH_dom"/>
</dbReference>
<dbReference type="InterPro" id="IPR011992">
    <property type="entry name" value="EF-hand-dom_pair"/>
</dbReference>
<keyword evidence="1" id="KW-0175">Coiled coil</keyword>
<feature type="compositionally biased region" description="Basic and acidic residues" evidence="2">
    <location>
        <begin position="1253"/>
        <end position="1262"/>
    </location>
</feature>
<feature type="compositionally biased region" description="Acidic residues" evidence="2">
    <location>
        <begin position="1204"/>
        <end position="1222"/>
    </location>
</feature>
<feature type="region of interest" description="Disordered" evidence="2">
    <location>
        <begin position="376"/>
        <end position="395"/>
    </location>
</feature>